<feature type="compositionally biased region" description="Polar residues" evidence="1">
    <location>
        <begin position="1884"/>
        <end position="1897"/>
    </location>
</feature>
<proteinExistence type="predicted"/>
<dbReference type="InterPro" id="IPR049271">
    <property type="entry name" value="DUF6862"/>
</dbReference>
<feature type="compositionally biased region" description="Gly residues" evidence="1">
    <location>
        <begin position="2288"/>
        <end position="2301"/>
    </location>
</feature>
<feature type="domain" description="Filamentous haemagglutinin FhaB/tRNA nuclease CdiA-like TPS" evidence="2">
    <location>
        <begin position="87"/>
        <end position="207"/>
    </location>
</feature>
<evidence type="ECO:0000313" key="3">
    <source>
        <dbReference type="EMBL" id="AYR22686.1"/>
    </source>
</evidence>
<feature type="compositionally biased region" description="Low complexity" evidence="1">
    <location>
        <begin position="2275"/>
        <end position="2287"/>
    </location>
</feature>
<protein>
    <recommendedName>
        <fullName evidence="2">Filamentous haemagglutinin FhaB/tRNA nuclease CdiA-like TPS domain-containing protein</fullName>
    </recommendedName>
</protein>
<feature type="compositionally biased region" description="Polar residues" evidence="1">
    <location>
        <begin position="2015"/>
        <end position="2045"/>
    </location>
</feature>
<sequence>MNRQRYKLVFNRHRGQLMAVAEIASSIQHQGRTAGPSGTLPDLLPSALRFSLLSVALALAMNTVAHAQILGDRTAPRTQQPTVLVTPNGVPVVNIQTPSTAGVSLNRYRQFDVGTNGVILNNARSTTSTQLGGYVAGNPWLATGAARVIVNQVNSANPSYLRGYLEVAGNRAQVVVANPAGITCAGCGFLNANRATLTTGVPQINNGNLDSYRVASGAVNIEGNGLDASRTDYAEIIARAVQVNAGVWAPELKVSAGLNTVSADHASVQPGVAPSDAAPAVAIDVAQLGGMYAGHIYLTSTEHGVGVRNAGTIGAAVGQAVVTADGRLENSGSLSANGLLAVQTSGGVRNSGELGSKSAASITTTALDNAGSMASSGALTVQASDSVLNTGSIGGEGPVQVSATSIDNRNSLGSSASLTMQASAGIRNSGTLQATTDATLNAGTLDNSGTLSARQGSVRVNSSGSTTNSGRIEAAQSVAVQADGLTNSGNINAVDALRVQAAQAISNSGTLGANGGVELKSSTLDNRGTLASSQDALTINTSGQFTNQGQVSAAQSLTLTGAGIDNSAGTLNATDIHLDSQSQTFSNRGGQVSAQRDLQIASGSLDNSNGTLAAQGQLTVGSGDLNNDGGLLQAGTTLKIDASGKTVRNSHSGSTRGIQAQGTVDIAAATLVNAGLVSSNSDINLNTATLDNRAGSIGATGKLTVQGNSVTNSGGQLQAKQGVDIQAGSGLVDNSGGLLRSDGTVNVQAGSVRNDNTQGQDQGMEGATINVAATDISNRQGAVRGDAITLTASGRIDNGSGLISATNSAVLTDANPSTRTLAIDNSNGTIIAGRQTTLLAYSFTGSGRVLSQKDLRMDLVASILHTGQIGATAELDLRTAGTFTNAGSVGAGGTLTLTAATIDNQASGALVGNTLRLKATDVHTFINRGLIDGVNTIIESSTVNNLGTGRIYGDNIAIGADVLNNQAETVDGVTSAPVIAARNRLDIGAGVINNSEHGLIYSVGDMVIGGALDANKKAVGSAREVNNSSATINADGNLSIAAGSINNNNAHLETTDQTGPGKRIINFRLNGSSQLLDSNSAWLYNRGSGEILNAANWRAMGDEDNYRLLLPSAAYPAERYGPPFDYSRGARGDNAVAIAYVPPYSQGAMGDADAVYIPPVINYTATDRIWAVMGVTPPQDPGPGPGAEPRPGEMCYDSCYPVPVDPEVYAAWKAANDVWKPKYDAYIAALLVLNDKIAAFNNNVNSRSYREWTIYDGTEQITRTVVTKSDPGMITSGGNMNLAVGALNNYASQVIAGGTLAGDSVNGTAINNTGPLGMQRVVSTGSAVYTYIKSHSFSADDRRYDGVPYQSQDIVTNFQLDVSPTSGAGPNRANSVRAVPASVSGAAGASAGAASIRIASLDLTLPNNALYRINAGPAQRYLVQTDPQFVGTRNWLSSDFMLNQLGLQSGVRQLGDGFYEQQLVQRQIQQITGQRYLAGYSSNEAQYQALMNAGLQVAQAQRYTVGVALTDAQVAALKTDIVWLVKQTVTLPDGSTQEVLVPQVYVHASNVEVTGQGTLIAGNDVAFQAAQDIVNSGGTIAARKGVSLAGANLQNLGGRISGADVQVAAAQDINNIGGTIDARNSLVASAGRDINSASTTVATANAVTSGTNINQNASMSVSEANGSLTAVAGRDINLKASGASADNITLVAQRDVNISTVHETSQEKLAWDNDNRAEVNRDNAIGSTVQGKDISVTAGRDINAQAAYVNAEGSLAATAANNINIGTDVSTASARDQHKKTDAGGVLSSRTVTTDDSSSERINQGTTLSGNTVVVRAGKDINVTGSNVVATQGVGMAAGNDVNIVAAVDSSTKNNFRKETTSGVMGAGFGVTIGTREQSHDGKSQGQTASASTIGSTDGNVSIVAGNRYTQVGSDVMAPKGDIDIAAKSVEIRAAEQASRTETEDKYKQSGLTVAVTSPVISAMQTVDQMVESSGKTKNGRVKALAAATAGMSLYSAAGEMQKAGSAEGGSNIGISATIGSSQNGSRSEQNTVTQRGSTVASGGNMSIRATGDGANSNITIAGSDINAKGNLALKADNDINLIAAQNSDEQHSTRSSSSWGVGITAQIGSQSKLGITANAAGSRGKSDGKDVSNVMTQVRSGGQIKIDSGRDTNLIGATVSGEQVQANVGRDLNIASVQDTSTFKSRDQSIGGSATIGYGSSASISASRSRVDADYASVGQQAGIMAGNGGFQINVKGNTDLKGAQIASTDQAVEQGRNSLTTGTLTSSDIQNRSQYSAESQSASAGTSGGKPGGGIGIGNASGSETSVTRSGVSGAAVTITDAQAQQARTGQSSDQAVASLDASVRTGKDSSNSLSKNWDGNQLREDVEAQAKITQAFGQQASTLIGNYAEEQQKKATELRKQAADTSDPQQAKELNDQANTLEQNWGADGTMRILAHTLVGGLTGGGAGAAGAAAGTLTAPVITAALTQEGLDGGLTKALVGFASTLAGAAVGGSAGSAAAYNEVLNNWLSHIPPNLATLSERQQYDAAVAACASGDRDACVRRDALIQLSHSRDAALAQACSGKTPDACVAQVRDATSNGNVVSTVPGSNFTYANSPIPSDLNTATIGAIPRGDSFHDKAAETTSLGLVLAGQDQVLGALIGKILRGLQASFDSIADIATKGSKIEPGGTPVNYGRSVDEYQKVTLVDANGKPVATGLPTWTLPSTQTPTINAIGNSGISALVELNPIKPTPGGYISKSAINENGYAIIGLDSSERTIAQTILQNGDKDGKLTEALVEKVASNQGLKSLEGGKYGSNNGLDHVFQSADGKTIYILDSKQMTDGSLSLSKGAGDAIQLTTRWVENVLNRIDKSSPAYQAVKDAMTEGSLVKGVIGLDKTTGQLMMVRVR</sequence>
<dbReference type="CDD" id="cd20732">
    <property type="entry name" value="PoNe_FilH_DUF637_VENN-like"/>
    <property type="match status" value="1"/>
</dbReference>
<dbReference type="Pfam" id="PF13332">
    <property type="entry name" value="Fil_haemagg_2"/>
    <property type="match status" value="3"/>
</dbReference>
<feature type="region of interest" description="Disordered" evidence="1">
    <location>
        <begin position="450"/>
        <end position="469"/>
    </location>
</feature>
<accession>A0AAD0XE59</accession>
<feature type="compositionally biased region" description="Polar residues" evidence="1">
    <location>
        <begin position="2351"/>
        <end position="2362"/>
    </location>
</feature>
<dbReference type="NCBIfam" id="TIGR01731">
    <property type="entry name" value="fil_hemag_20aa"/>
    <property type="match status" value="19"/>
</dbReference>
<dbReference type="InterPro" id="IPR008638">
    <property type="entry name" value="FhaB/CdiA-like_TPS"/>
</dbReference>
<feature type="compositionally biased region" description="Polar residues" evidence="1">
    <location>
        <begin position="2251"/>
        <end position="2274"/>
    </location>
</feature>
<feature type="region of interest" description="Disordered" evidence="1">
    <location>
        <begin position="1874"/>
        <end position="1897"/>
    </location>
</feature>
<dbReference type="InterPro" id="IPR008619">
    <property type="entry name" value="Filamentous_hemagglutn_rpt"/>
</dbReference>
<dbReference type="Pfam" id="PF05860">
    <property type="entry name" value="TPS"/>
    <property type="match status" value="1"/>
</dbReference>
<reference evidence="3 4" key="1">
    <citation type="submission" date="2017-11" db="EMBL/GenBank/DDBJ databases">
        <title>Complete genome sequence of Herbaspirillum rubrisubalbicans DSM 11543.</title>
        <authorList>
            <person name="Chen M."/>
            <person name="An Q."/>
        </authorList>
    </citation>
    <scope>NUCLEOTIDE SEQUENCE [LARGE SCALE GENOMIC DNA]</scope>
    <source>
        <strain evidence="3 4">DSM 11543</strain>
    </source>
</reference>
<feature type="compositionally biased region" description="Polar residues" evidence="1">
    <location>
        <begin position="2327"/>
        <end position="2338"/>
    </location>
</feature>
<name>A0AAD0XE59_9BURK</name>
<gene>
    <name evidence="3" type="ORF">RC54_02115</name>
</gene>
<dbReference type="InterPro" id="IPR012334">
    <property type="entry name" value="Pectin_lyas_fold"/>
</dbReference>
<dbReference type="InterPro" id="IPR025157">
    <property type="entry name" value="Hemagglutinin_rpt"/>
</dbReference>
<dbReference type="InterPro" id="IPR011050">
    <property type="entry name" value="Pectin_lyase_fold/virulence"/>
</dbReference>
<dbReference type="GO" id="GO:0003824">
    <property type="term" value="F:catalytic activity"/>
    <property type="evidence" value="ECO:0007669"/>
    <property type="project" value="UniProtKB-ARBA"/>
</dbReference>
<dbReference type="SMART" id="SM00912">
    <property type="entry name" value="Haemagg_act"/>
    <property type="match status" value="1"/>
</dbReference>
<dbReference type="Pfam" id="PF21726">
    <property type="entry name" value="DUF6862"/>
    <property type="match status" value="1"/>
</dbReference>
<dbReference type="InterPro" id="IPR024973">
    <property type="entry name" value="ESPR"/>
</dbReference>
<dbReference type="Proteomes" id="UP000269199">
    <property type="component" value="Chromosome"/>
</dbReference>
<dbReference type="Pfam" id="PF13018">
    <property type="entry name" value="ESPR"/>
    <property type="match status" value="1"/>
</dbReference>
<dbReference type="InterPro" id="IPR010069">
    <property type="entry name" value="CdiA_FHA1_rpt"/>
</dbReference>
<organism evidence="3 4">
    <name type="scientific">Herbaspirillum rubrisubalbicans</name>
    <dbReference type="NCBI Taxonomy" id="80842"/>
    <lineage>
        <taxon>Bacteria</taxon>
        <taxon>Pseudomonadati</taxon>
        <taxon>Pseudomonadota</taxon>
        <taxon>Betaproteobacteria</taxon>
        <taxon>Burkholderiales</taxon>
        <taxon>Oxalobacteraceae</taxon>
        <taxon>Herbaspirillum</taxon>
    </lineage>
</organism>
<evidence type="ECO:0000256" key="1">
    <source>
        <dbReference type="SAM" id="MobiDB-lite"/>
    </source>
</evidence>
<feature type="region of interest" description="Disordered" evidence="1">
    <location>
        <begin position="2251"/>
        <end position="2311"/>
    </location>
</feature>
<evidence type="ECO:0000313" key="4">
    <source>
        <dbReference type="Proteomes" id="UP000269199"/>
    </source>
</evidence>
<feature type="region of interest" description="Disordered" evidence="1">
    <location>
        <begin position="2327"/>
        <end position="2364"/>
    </location>
</feature>
<dbReference type="Gene3D" id="2.160.20.10">
    <property type="entry name" value="Single-stranded right-handed beta-helix, Pectin lyase-like"/>
    <property type="match status" value="1"/>
</dbReference>
<dbReference type="Pfam" id="PF05594">
    <property type="entry name" value="Fil_haemagg"/>
    <property type="match status" value="9"/>
</dbReference>
<evidence type="ECO:0000259" key="2">
    <source>
        <dbReference type="SMART" id="SM00912"/>
    </source>
</evidence>
<dbReference type="NCBIfam" id="TIGR01901">
    <property type="entry name" value="adhes_NPXG"/>
    <property type="match status" value="1"/>
</dbReference>
<feature type="region of interest" description="Disordered" evidence="1">
    <location>
        <begin position="2015"/>
        <end position="2054"/>
    </location>
</feature>
<dbReference type="EMBL" id="CP024996">
    <property type="protein sequence ID" value="AYR22686.1"/>
    <property type="molecule type" value="Genomic_DNA"/>
</dbReference>
<dbReference type="RefSeq" id="WP_123020401.1">
    <property type="nucleotide sequence ID" value="NZ_CP024996.1"/>
</dbReference>
<dbReference type="SUPFAM" id="SSF51126">
    <property type="entry name" value="Pectin lyase-like"/>
    <property type="match status" value="1"/>
</dbReference>